<dbReference type="GO" id="GO:0010968">
    <property type="term" value="P:regulation of microtubule nucleation"/>
    <property type="evidence" value="ECO:0007669"/>
    <property type="project" value="InterPro"/>
</dbReference>
<organism evidence="3 4">
    <name type="scientific">Prototheca wickerhamii</name>
    <dbReference type="NCBI Taxonomy" id="3111"/>
    <lineage>
        <taxon>Eukaryota</taxon>
        <taxon>Viridiplantae</taxon>
        <taxon>Chlorophyta</taxon>
        <taxon>core chlorophytes</taxon>
        <taxon>Trebouxiophyceae</taxon>
        <taxon>Chlorellales</taxon>
        <taxon>Chlorellaceae</taxon>
        <taxon>Prototheca</taxon>
    </lineage>
</organism>
<feature type="region of interest" description="Disordered" evidence="2">
    <location>
        <begin position="204"/>
        <end position="236"/>
    </location>
</feature>
<evidence type="ECO:0000256" key="1">
    <source>
        <dbReference type="PROSITE-ProRule" id="PRU00221"/>
    </source>
</evidence>
<name>A0AAD9IJT6_PROWI</name>
<dbReference type="PANTHER" id="PTHR45096:SF1">
    <property type="entry name" value="PROTEIN NEDD1"/>
    <property type="match status" value="1"/>
</dbReference>
<dbReference type="InterPro" id="IPR001680">
    <property type="entry name" value="WD40_rpt"/>
</dbReference>
<dbReference type="Proteomes" id="UP001255856">
    <property type="component" value="Unassembled WGS sequence"/>
</dbReference>
<feature type="repeat" description="WD" evidence="1">
    <location>
        <begin position="49"/>
        <end position="90"/>
    </location>
</feature>
<dbReference type="InterPro" id="IPR015943">
    <property type="entry name" value="WD40/YVTN_repeat-like_dom_sf"/>
</dbReference>
<accession>A0AAD9IJT6</accession>
<dbReference type="PROSITE" id="PS50082">
    <property type="entry name" value="WD_REPEATS_2"/>
    <property type="match status" value="1"/>
</dbReference>
<dbReference type="AlphaFoldDB" id="A0AAD9IJT6"/>
<protein>
    <submittedName>
        <fullName evidence="3">Uncharacterized protein</fullName>
    </submittedName>
</protein>
<comment type="caution">
    <text evidence="3">The sequence shown here is derived from an EMBL/GenBank/DDBJ whole genome shotgun (WGS) entry which is preliminary data.</text>
</comment>
<evidence type="ECO:0000313" key="4">
    <source>
        <dbReference type="Proteomes" id="UP001255856"/>
    </source>
</evidence>
<dbReference type="SMART" id="SM00320">
    <property type="entry name" value="WD40"/>
    <property type="match status" value="2"/>
</dbReference>
<dbReference type="SUPFAM" id="SSF50998">
    <property type="entry name" value="Quinoprotein alcohol dehydrogenase-like"/>
    <property type="match status" value="1"/>
</dbReference>
<evidence type="ECO:0000313" key="3">
    <source>
        <dbReference type="EMBL" id="KAK2078520.1"/>
    </source>
</evidence>
<dbReference type="InterPro" id="IPR044621">
    <property type="entry name" value="NEDD1"/>
</dbReference>
<keyword evidence="1" id="KW-0853">WD repeat</keyword>
<dbReference type="InterPro" id="IPR011047">
    <property type="entry name" value="Quinoprotein_ADH-like_sf"/>
</dbReference>
<keyword evidence="4" id="KW-1185">Reference proteome</keyword>
<reference evidence="3" key="1">
    <citation type="submission" date="2021-01" db="EMBL/GenBank/DDBJ databases">
        <authorList>
            <person name="Eckstrom K.M.E."/>
        </authorList>
    </citation>
    <scope>NUCLEOTIDE SEQUENCE</scope>
    <source>
        <strain evidence="3">UVCC 0001</strain>
    </source>
</reference>
<dbReference type="Gene3D" id="2.130.10.10">
    <property type="entry name" value="YVTN repeat-like/Quinoprotein amine dehydrogenase"/>
    <property type="match status" value="1"/>
</dbReference>
<sequence length="420" mass="44742">MMTKAVSAFPISPLGVVDLHYHPTDRFLALTTPDAAHLLDRDLNQIGRLPLDPGNVTATALDSQGAGLVAGSARGTVQLWDLRLRRSRGTWEEARGSSLAVRAVAGGPAQPAVWYVASRAGTIWTLDDRVPTTSTSVVRLGAPVTAFSLKENGAAFAAGTRDGAVYLYDPRRADAPLMTLASGDYEPISSLHWQRCYIQAPARAPAAEPSAERAERATAQSEGGSESGAGHPPRAASALQLDRPLDLSVTPMLRPNAASAASQRRAAELAPFSFSSSSERLSASAAALEDIRRRLPLVGGSAAAEQGRRAAAELSTEQLRRAPAEPIDSVGPRVEAEEPRAPRSPSLALKTQSLNPNAISRDDLLALHLDMLNQFEAQRDHMTSVVEDLVQRNEGLAAELAGLRGLFQELLAQRRGADWL</sequence>
<evidence type="ECO:0000256" key="2">
    <source>
        <dbReference type="SAM" id="MobiDB-lite"/>
    </source>
</evidence>
<dbReference type="GO" id="GO:0140496">
    <property type="term" value="F:gamma-tubulin complex binding"/>
    <property type="evidence" value="ECO:0007669"/>
    <property type="project" value="InterPro"/>
</dbReference>
<feature type="region of interest" description="Disordered" evidence="2">
    <location>
        <begin position="321"/>
        <end position="347"/>
    </location>
</feature>
<dbReference type="PANTHER" id="PTHR45096">
    <property type="entry name" value="PROTEIN NEDD1"/>
    <property type="match status" value="1"/>
</dbReference>
<gene>
    <name evidence="3" type="ORF">QBZ16_003360</name>
</gene>
<proteinExistence type="predicted"/>
<dbReference type="EMBL" id="JASFZW010000004">
    <property type="protein sequence ID" value="KAK2078520.1"/>
    <property type="molecule type" value="Genomic_DNA"/>
</dbReference>